<proteinExistence type="inferred from homology"/>
<comment type="caution">
    <text evidence="5">The sequence shown here is derived from an EMBL/GenBank/DDBJ whole genome shotgun (WGS) entry which is preliminary data.</text>
</comment>
<keyword evidence="6" id="KW-1185">Reference proteome</keyword>
<dbReference type="CDD" id="cd02440">
    <property type="entry name" value="AdoMet_MTases"/>
    <property type="match status" value="1"/>
</dbReference>
<comment type="catalytic activity">
    <reaction evidence="4">
        <text>demethylphylloquinol + S-adenosyl-L-methionine = phylloquinol + S-adenosyl-L-homocysteine + H(+)</text>
        <dbReference type="Rhea" id="RHEA:40551"/>
        <dbReference type="ChEBI" id="CHEBI:15378"/>
        <dbReference type="ChEBI" id="CHEBI:28433"/>
        <dbReference type="ChEBI" id="CHEBI:57856"/>
        <dbReference type="ChEBI" id="CHEBI:59789"/>
        <dbReference type="ChEBI" id="CHEBI:87844"/>
        <dbReference type="EC" id="2.1.1.329"/>
    </reaction>
</comment>
<keyword evidence="1 4" id="KW-0489">Methyltransferase</keyword>
<evidence type="ECO:0000313" key="5">
    <source>
        <dbReference type="EMBL" id="MBD2151579.1"/>
    </source>
</evidence>
<evidence type="ECO:0000256" key="2">
    <source>
        <dbReference type="ARBA" id="ARBA00022679"/>
    </source>
</evidence>
<dbReference type="EC" id="2.1.1.329" evidence="4"/>
<dbReference type="PROSITE" id="PS51608">
    <property type="entry name" value="SAM_MT_UBIE"/>
    <property type="match status" value="1"/>
</dbReference>
<accession>A0A926Z952</accession>
<dbReference type="NCBIfam" id="TIGR01934">
    <property type="entry name" value="MenG_MenH_UbiE"/>
    <property type="match status" value="1"/>
</dbReference>
<name>A0A926Z952_9CYAN</name>
<dbReference type="PANTHER" id="PTHR43591:SF24">
    <property type="entry name" value="2-METHOXY-6-POLYPRENYL-1,4-BENZOQUINOL METHYLASE, MITOCHONDRIAL"/>
    <property type="match status" value="1"/>
</dbReference>
<dbReference type="InterPro" id="IPR004033">
    <property type="entry name" value="UbiE/COQ5_MeTrFase"/>
</dbReference>
<dbReference type="PROSITE" id="PS01183">
    <property type="entry name" value="UBIE_1"/>
    <property type="match status" value="1"/>
</dbReference>
<dbReference type="Pfam" id="PF01209">
    <property type="entry name" value="Ubie_methyltran"/>
    <property type="match status" value="1"/>
</dbReference>
<dbReference type="InterPro" id="IPR023576">
    <property type="entry name" value="UbiE/COQ5_MeTrFase_CS"/>
</dbReference>
<dbReference type="EMBL" id="JACJPY010000058">
    <property type="protein sequence ID" value="MBD2151579.1"/>
    <property type="molecule type" value="Genomic_DNA"/>
</dbReference>
<evidence type="ECO:0000256" key="3">
    <source>
        <dbReference type="ARBA" id="ARBA00022691"/>
    </source>
</evidence>
<organism evidence="5 6">
    <name type="scientific">Pseudanabaena cinerea FACHB-1277</name>
    <dbReference type="NCBI Taxonomy" id="2949581"/>
    <lineage>
        <taxon>Bacteria</taxon>
        <taxon>Bacillati</taxon>
        <taxon>Cyanobacteriota</taxon>
        <taxon>Cyanophyceae</taxon>
        <taxon>Pseudanabaenales</taxon>
        <taxon>Pseudanabaenaceae</taxon>
        <taxon>Pseudanabaena</taxon>
        <taxon>Pseudanabaena cinerea</taxon>
    </lineage>
</organism>
<dbReference type="PANTHER" id="PTHR43591">
    <property type="entry name" value="METHYLTRANSFERASE"/>
    <property type="match status" value="1"/>
</dbReference>
<gene>
    <name evidence="5" type="primary">ubiE</name>
    <name evidence="4" type="synonym">menG</name>
    <name evidence="5" type="ORF">H6F44_15830</name>
</gene>
<reference evidence="5" key="2">
    <citation type="submission" date="2020-08" db="EMBL/GenBank/DDBJ databases">
        <authorList>
            <person name="Chen M."/>
            <person name="Teng W."/>
            <person name="Zhao L."/>
            <person name="Hu C."/>
            <person name="Zhou Y."/>
            <person name="Han B."/>
            <person name="Song L."/>
            <person name="Shu W."/>
        </authorList>
    </citation>
    <scope>NUCLEOTIDE SEQUENCE</scope>
    <source>
        <strain evidence="5">FACHB-1277</strain>
    </source>
</reference>
<dbReference type="GO" id="GO:0042372">
    <property type="term" value="P:phylloquinone biosynthetic process"/>
    <property type="evidence" value="ECO:0007669"/>
    <property type="project" value="UniProtKB-UniRule"/>
</dbReference>
<dbReference type="NCBIfam" id="NF001244">
    <property type="entry name" value="PRK00216.1-5"/>
    <property type="match status" value="1"/>
</dbReference>
<comment type="function">
    <text evidence="4">Methyltransferase required for the conversion of 2-phytyl-1,4-beta-naphthoquinol to phylloquinol.</text>
</comment>
<dbReference type="Proteomes" id="UP000631421">
    <property type="component" value="Unassembled WGS sequence"/>
</dbReference>
<dbReference type="AlphaFoldDB" id="A0A926Z952"/>
<dbReference type="GO" id="GO:0032259">
    <property type="term" value="P:methylation"/>
    <property type="evidence" value="ECO:0007669"/>
    <property type="project" value="UniProtKB-KW"/>
</dbReference>
<dbReference type="InterPro" id="IPR029063">
    <property type="entry name" value="SAM-dependent_MTases_sf"/>
</dbReference>
<dbReference type="Gene3D" id="3.40.50.150">
    <property type="entry name" value="Vaccinia Virus protein VP39"/>
    <property type="match status" value="1"/>
</dbReference>
<keyword evidence="2 4" id="KW-0808">Transferase</keyword>
<evidence type="ECO:0000313" key="6">
    <source>
        <dbReference type="Proteomes" id="UP000631421"/>
    </source>
</evidence>
<comment type="similarity">
    <text evidence="4">Belongs to the class I-like SAM-binding methyltransferase superfamily. MenG/UbiE family.</text>
</comment>
<comment type="pathway">
    <text evidence="4">Cofactor biosynthesis; phylloquinone biosynthesis.</text>
</comment>
<dbReference type="InterPro" id="IPR032904">
    <property type="entry name" value="MenG"/>
</dbReference>
<dbReference type="HAMAP" id="MF_01813">
    <property type="entry name" value="MenG_UbiE_methyltr"/>
    <property type="match status" value="1"/>
</dbReference>
<evidence type="ECO:0000256" key="4">
    <source>
        <dbReference type="HAMAP-Rule" id="MF_01982"/>
    </source>
</evidence>
<reference evidence="5" key="1">
    <citation type="journal article" date="2015" name="ISME J.">
        <title>Draft Genome Sequence of Streptomyces incarnatus NRRL8089, which Produces the Nucleoside Antibiotic Sinefungin.</title>
        <authorList>
            <person name="Oshima K."/>
            <person name="Hattori M."/>
            <person name="Shimizu H."/>
            <person name="Fukuda K."/>
            <person name="Nemoto M."/>
            <person name="Inagaki K."/>
            <person name="Tamura T."/>
        </authorList>
    </citation>
    <scope>NUCLEOTIDE SEQUENCE</scope>
    <source>
        <strain evidence="5">FACHB-1277</strain>
    </source>
</reference>
<evidence type="ECO:0000256" key="1">
    <source>
        <dbReference type="ARBA" id="ARBA00022603"/>
    </source>
</evidence>
<dbReference type="GO" id="GO:0052624">
    <property type="term" value="F:2-phytyl-1,4-naphthoquinone methyltransferase activity"/>
    <property type="evidence" value="ECO:0007669"/>
    <property type="project" value="UniProtKB-EC"/>
</dbReference>
<sequence>MRTESQPSETEIQQIFDRIAPVYDRFNDFLSLGQHRIWKKMALRWCEPQRGETWLDLCCGSGDMAALVANLVAPTGQVVGVDFSAQLLAIAAERSQSYGSRLQKCLSWQQGNVLALPFDDATFDGATLAYGLRNVTDIPQCLAELHRVLKVGAMAAILDFHRPSDRLAQAFQDFYLDRVVVPLADRFNMTEEYAYIAPSLARFPIGKEQVKLAQDAGFGQTKHYAIANGMMGILIIKKTA</sequence>
<dbReference type="HAMAP" id="MF_01982">
    <property type="entry name" value="MenG_phylloquinone_subfam"/>
    <property type="match status" value="1"/>
</dbReference>
<keyword evidence="3 4" id="KW-0949">S-adenosyl-L-methionine</keyword>
<dbReference type="SUPFAM" id="SSF53335">
    <property type="entry name" value="S-adenosyl-L-methionine-dependent methyltransferases"/>
    <property type="match status" value="1"/>
</dbReference>
<protein>
    <recommendedName>
        <fullName evidence="4">2-phytyl-1,4-naphtoquinone methyltransferase</fullName>
        <ecNumber evidence="4">2.1.1.329</ecNumber>
    </recommendedName>
    <alternativeName>
        <fullName evidence="4">Demethylphylloquinone methyltransferase</fullName>
    </alternativeName>
</protein>